<keyword evidence="4" id="KW-1133">Transmembrane helix</keyword>
<protein>
    <submittedName>
        <fullName evidence="6">Two-component sensor histidine kinase</fullName>
    </submittedName>
</protein>
<keyword evidence="6" id="KW-0418">Kinase</keyword>
<comment type="subcellular location">
    <subcellularLocation>
        <location evidence="1">Cell membrane</location>
    </subcellularLocation>
</comment>
<feature type="non-terminal residue" evidence="6">
    <location>
        <position position="126"/>
    </location>
</feature>
<proteinExistence type="predicted"/>
<keyword evidence="3 4" id="KW-0472">Membrane</keyword>
<evidence type="ECO:0000256" key="4">
    <source>
        <dbReference type="SAM" id="Phobius"/>
    </source>
</evidence>
<dbReference type="Gene3D" id="6.10.340.10">
    <property type="match status" value="1"/>
</dbReference>
<feature type="transmembrane region" description="Helical" evidence="4">
    <location>
        <begin position="57"/>
        <end position="75"/>
    </location>
</feature>
<evidence type="ECO:0000256" key="1">
    <source>
        <dbReference type="ARBA" id="ARBA00004236"/>
    </source>
</evidence>
<dbReference type="GO" id="GO:0005886">
    <property type="term" value="C:plasma membrane"/>
    <property type="evidence" value="ECO:0007669"/>
    <property type="project" value="UniProtKB-SubCell"/>
</dbReference>
<accession>A0ABD6SGZ6</accession>
<organism evidence="6 7">
    <name type="scientific">Bacillus thuringiensis</name>
    <dbReference type="NCBI Taxonomy" id="1428"/>
    <lineage>
        <taxon>Bacteria</taxon>
        <taxon>Bacillati</taxon>
        <taxon>Bacillota</taxon>
        <taxon>Bacilli</taxon>
        <taxon>Bacillales</taxon>
        <taxon>Bacillaceae</taxon>
        <taxon>Bacillus</taxon>
        <taxon>Bacillus cereus group</taxon>
    </lineage>
</organism>
<dbReference type="EMBL" id="NTXF01000045">
    <property type="protein sequence ID" value="PEX44638.1"/>
    <property type="molecule type" value="Genomic_DNA"/>
</dbReference>
<dbReference type="GO" id="GO:0016301">
    <property type="term" value="F:kinase activity"/>
    <property type="evidence" value="ECO:0007669"/>
    <property type="project" value="UniProtKB-KW"/>
</dbReference>
<evidence type="ECO:0000313" key="7">
    <source>
        <dbReference type="Proteomes" id="UP000220502"/>
    </source>
</evidence>
<keyword evidence="4" id="KW-0812">Transmembrane</keyword>
<dbReference type="CDD" id="cd06225">
    <property type="entry name" value="HAMP"/>
    <property type="match status" value="1"/>
</dbReference>
<comment type="caution">
    <text evidence="6">The sequence shown here is derived from an EMBL/GenBank/DDBJ whole genome shotgun (WGS) entry which is preliminary data.</text>
</comment>
<dbReference type="AlphaFoldDB" id="A0ABD6SGZ6"/>
<gene>
    <name evidence="6" type="ORF">CN461_26660</name>
</gene>
<dbReference type="SUPFAM" id="SSF158472">
    <property type="entry name" value="HAMP domain-like"/>
    <property type="match status" value="1"/>
</dbReference>
<evidence type="ECO:0000313" key="6">
    <source>
        <dbReference type="EMBL" id="PEX44638.1"/>
    </source>
</evidence>
<dbReference type="PROSITE" id="PS50885">
    <property type="entry name" value="HAMP"/>
    <property type="match status" value="1"/>
</dbReference>
<dbReference type="Proteomes" id="UP000220502">
    <property type="component" value="Unassembled WGS sequence"/>
</dbReference>
<dbReference type="InterPro" id="IPR003660">
    <property type="entry name" value="HAMP_dom"/>
</dbReference>
<evidence type="ECO:0000259" key="5">
    <source>
        <dbReference type="PROSITE" id="PS50885"/>
    </source>
</evidence>
<sequence>MKNVSFRNKIIIKLLGAVAISFFISFGLTILILAYVIDPLFIKHEEFGMFEFNVAMLFLFAFAIFTFIILFLILVRKKIVYLKLISDNVNDIANGKLGLIIGIKGKDELTQLAKNINYMSKELENT</sequence>
<evidence type="ECO:0000256" key="3">
    <source>
        <dbReference type="ARBA" id="ARBA00023136"/>
    </source>
</evidence>
<dbReference type="Pfam" id="PF00672">
    <property type="entry name" value="HAMP"/>
    <property type="match status" value="1"/>
</dbReference>
<keyword evidence="6" id="KW-0808">Transferase</keyword>
<keyword evidence="2" id="KW-1003">Cell membrane</keyword>
<feature type="transmembrane region" description="Helical" evidence="4">
    <location>
        <begin position="12"/>
        <end position="37"/>
    </location>
</feature>
<dbReference type="RefSeq" id="WP_142323742.1">
    <property type="nucleotide sequence ID" value="NZ_NTXF01000045.1"/>
</dbReference>
<name>A0ABD6SGZ6_BACTU</name>
<evidence type="ECO:0000256" key="2">
    <source>
        <dbReference type="ARBA" id="ARBA00022475"/>
    </source>
</evidence>
<feature type="domain" description="HAMP" evidence="5">
    <location>
        <begin position="76"/>
        <end position="126"/>
    </location>
</feature>
<reference evidence="6 7" key="1">
    <citation type="submission" date="2017-09" db="EMBL/GenBank/DDBJ databases">
        <title>Large-scale bioinformatics analysis of Bacillus genomes uncovers conserved roles of natural products in bacterial physiology.</title>
        <authorList>
            <consortium name="Agbiome Team Llc"/>
            <person name="Bleich R.M."/>
            <person name="Kirk G.J."/>
            <person name="Santa Maria K.C."/>
            <person name="Allen S.E."/>
            <person name="Farag S."/>
            <person name="Shank E.A."/>
            <person name="Bowers A."/>
        </authorList>
    </citation>
    <scope>NUCLEOTIDE SEQUENCE [LARGE SCALE GENOMIC DNA]</scope>
    <source>
        <strain evidence="6 7">AFS007900</strain>
    </source>
</reference>